<accession>A0A6P3E2F8</accession>
<dbReference type="Proteomes" id="UP000515180">
    <property type="component" value="Unplaced"/>
</dbReference>
<feature type="domain" description="THAP4-like heme-binding" evidence="2">
    <location>
        <begin position="20"/>
        <end position="171"/>
    </location>
</feature>
<dbReference type="RefSeq" id="XP_003493400.1">
    <property type="nucleotide sequence ID" value="XM_003493352.4"/>
</dbReference>
<dbReference type="CDD" id="cd07828">
    <property type="entry name" value="lipocalin_heme-bd-THAP4-like"/>
    <property type="match status" value="1"/>
</dbReference>
<dbReference type="Pfam" id="PF08768">
    <property type="entry name" value="THAP4_heme-bd"/>
    <property type="match status" value="1"/>
</dbReference>
<dbReference type="InterPro" id="IPR045165">
    <property type="entry name" value="Nitrobindin"/>
</dbReference>
<proteinExistence type="predicted"/>
<evidence type="ECO:0000256" key="1">
    <source>
        <dbReference type="ARBA" id="ARBA00036993"/>
    </source>
</evidence>
<dbReference type="InterPro" id="IPR014878">
    <property type="entry name" value="THAP4-like_heme-bd"/>
</dbReference>
<evidence type="ECO:0000313" key="4">
    <source>
        <dbReference type="RefSeq" id="XP_003493400.1"/>
    </source>
</evidence>
<name>A0A6P3E2F8_BOMIM</name>
<dbReference type="AlphaFoldDB" id="A0A6P3E2F8"/>
<comment type="catalytic activity">
    <reaction evidence="1">
        <text>peroxynitrite = nitrate</text>
        <dbReference type="Rhea" id="RHEA:63116"/>
        <dbReference type="ChEBI" id="CHEBI:17632"/>
        <dbReference type="ChEBI" id="CHEBI:25941"/>
    </reaction>
    <physiologicalReaction direction="left-to-right" evidence="1">
        <dbReference type="Rhea" id="RHEA:63117"/>
    </physiologicalReaction>
</comment>
<dbReference type="Gene3D" id="2.40.128.20">
    <property type="match status" value="1"/>
</dbReference>
<sequence length="178" mass="20490">MQDISDDCTDMRLLPMNEVLKPLAWLKGTWRTKSPGAGKYPTIQPFRYCEEMSFSSIGQPMLNYSALSWKPDEKTPMHYEVGFLKIIPDTNKVYMLLSHNFGVTTIEEGVVEDKIIKLKTTHIGRPTEGTRRPIVLELRRQFALVGDCLEHTLYMATEDTKLQEHLHAVYIKKCETDP</sequence>
<dbReference type="OrthoDB" id="58529at2759"/>
<protein>
    <submittedName>
        <fullName evidence="4">THAP domain-containing protein 4</fullName>
    </submittedName>
</protein>
<dbReference type="KEGG" id="bim:100744148"/>
<dbReference type="SUPFAM" id="SSF50814">
    <property type="entry name" value="Lipocalins"/>
    <property type="match status" value="1"/>
</dbReference>
<organism evidence="3 4">
    <name type="scientific">Bombus impatiens</name>
    <name type="common">Bumblebee</name>
    <dbReference type="NCBI Taxonomy" id="132113"/>
    <lineage>
        <taxon>Eukaryota</taxon>
        <taxon>Metazoa</taxon>
        <taxon>Ecdysozoa</taxon>
        <taxon>Arthropoda</taxon>
        <taxon>Hexapoda</taxon>
        <taxon>Insecta</taxon>
        <taxon>Pterygota</taxon>
        <taxon>Neoptera</taxon>
        <taxon>Endopterygota</taxon>
        <taxon>Hymenoptera</taxon>
        <taxon>Apocrita</taxon>
        <taxon>Aculeata</taxon>
        <taxon>Apoidea</taxon>
        <taxon>Anthophila</taxon>
        <taxon>Apidae</taxon>
        <taxon>Bombus</taxon>
        <taxon>Pyrobombus</taxon>
    </lineage>
</organism>
<evidence type="ECO:0000259" key="2">
    <source>
        <dbReference type="Pfam" id="PF08768"/>
    </source>
</evidence>
<gene>
    <name evidence="4" type="primary">LOC100744148</name>
</gene>
<keyword evidence="3" id="KW-1185">Reference proteome</keyword>
<evidence type="ECO:0000313" key="3">
    <source>
        <dbReference type="Proteomes" id="UP000515180"/>
    </source>
</evidence>
<dbReference type="GeneID" id="100744148"/>
<dbReference type="PANTHER" id="PTHR15854:SF4">
    <property type="entry name" value="PEROXYNITRITE ISOMERASE THAP4"/>
    <property type="match status" value="1"/>
</dbReference>
<dbReference type="InterPro" id="IPR012674">
    <property type="entry name" value="Calycin"/>
</dbReference>
<reference evidence="4" key="1">
    <citation type="submission" date="2025-08" db="UniProtKB">
        <authorList>
            <consortium name="RefSeq"/>
        </authorList>
    </citation>
    <scope>IDENTIFICATION</scope>
</reference>
<dbReference type="PANTHER" id="PTHR15854">
    <property type="entry name" value="THAP4 PROTEIN"/>
    <property type="match status" value="1"/>
</dbReference>